<feature type="compositionally biased region" description="Low complexity" evidence="2">
    <location>
        <begin position="856"/>
        <end position="869"/>
    </location>
</feature>
<dbReference type="Gene3D" id="2.130.10.10">
    <property type="entry name" value="YVTN repeat-like/Quinoprotein amine dehydrogenase"/>
    <property type="match status" value="4"/>
</dbReference>
<dbReference type="PROSITE" id="PS50082">
    <property type="entry name" value="WD_REPEATS_2"/>
    <property type="match status" value="2"/>
</dbReference>
<feature type="region of interest" description="Disordered" evidence="2">
    <location>
        <begin position="853"/>
        <end position="961"/>
    </location>
</feature>
<accession>A0A1Y3B573</accession>
<feature type="non-terminal residue" evidence="4">
    <location>
        <position position="961"/>
    </location>
</feature>
<dbReference type="Proteomes" id="UP000194236">
    <property type="component" value="Unassembled WGS sequence"/>
</dbReference>
<keyword evidence="1" id="KW-0853">WD repeat</keyword>
<comment type="caution">
    <text evidence="4">The sequence shown here is derived from an EMBL/GenBank/DDBJ whole genome shotgun (WGS) entry which is preliminary data.</text>
</comment>
<dbReference type="SUPFAM" id="SSF50978">
    <property type="entry name" value="WD40 repeat-like"/>
    <property type="match status" value="1"/>
</dbReference>
<feature type="compositionally biased region" description="Low complexity" evidence="2">
    <location>
        <begin position="895"/>
        <end position="914"/>
    </location>
</feature>
<dbReference type="PROSITE" id="PS50294">
    <property type="entry name" value="WD_REPEATS_REGION"/>
    <property type="match status" value="1"/>
</dbReference>
<evidence type="ECO:0000313" key="5">
    <source>
        <dbReference type="Proteomes" id="UP000194236"/>
    </source>
</evidence>
<dbReference type="Pfam" id="PF24782">
    <property type="entry name" value="WD40_MABP1-WDR62_2nd"/>
    <property type="match status" value="1"/>
</dbReference>
<dbReference type="OrthoDB" id="6154712at2759"/>
<keyword evidence="5" id="KW-1185">Reference proteome</keyword>
<feature type="compositionally biased region" description="Basic and acidic residues" evidence="2">
    <location>
        <begin position="917"/>
        <end position="926"/>
    </location>
</feature>
<gene>
    <name evidence="4" type="ORF">BLA29_001588</name>
</gene>
<dbReference type="Pfam" id="PF00400">
    <property type="entry name" value="WD40"/>
    <property type="match status" value="1"/>
</dbReference>
<dbReference type="InterPro" id="IPR015943">
    <property type="entry name" value="WD40/YVTN_repeat-like_dom_sf"/>
</dbReference>
<dbReference type="PANTHER" id="PTHR45589">
    <property type="entry name" value="WD REPEAT DOMAIN 62, ISOFORM G"/>
    <property type="match status" value="1"/>
</dbReference>
<feature type="compositionally biased region" description="Polar residues" evidence="2">
    <location>
        <begin position="760"/>
        <end position="774"/>
    </location>
</feature>
<dbReference type="GO" id="GO:0007099">
    <property type="term" value="P:centriole replication"/>
    <property type="evidence" value="ECO:0007669"/>
    <property type="project" value="TreeGrafter"/>
</dbReference>
<feature type="region of interest" description="Disordered" evidence="2">
    <location>
        <begin position="803"/>
        <end position="826"/>
    </location>
</feature>
<name>A0A1Y3B573_EURMA</name>
<feature type="domain" description="MABP1/WDR62 second WD40" evidence="3">
    <location>
        <begin position="235"/>
        <end position="590"/>
    </location>
</feature>
<dbReference type="GO" id="GO:0072686">
    <property type="term" value="C:mitotic spindle"/>
    <property type="evidence" value="ECO:0007669"/>
    <property type="project" value="TreeGrafter"/>
</dbReference>
<feature type="compositionally biased region" description="Polar residues" evidence="2">
    <location>
        <begin position="927"/>
        <end position="961"/>
    </location>
</feature>
<proteinExistence type="predicted"/>
<dbReference type="AlphaFoldDB" id="A0A1Y3B573"/>
<dbReference type="InterPro" id="IPR001680">
    <property type="entry name" value="WD40_rpt"/>
</dbReference>
<dbReference type="SMART" id="SM00320">
    <property type="entry name" value="WD40"/>
    <property type="match status" value="9"/>
</dbReference>
<sequence>MVNVWDWKANHVVASNKISVKVKSVSFSEDGNYFVTVGNRHVKFWYLEYNDIASKNKFESLPLMGRNAILGDQRNNYFCDVACDRGDSRESTYAITKSGLLCEFNNRRLLNKWVELRTESANCITLSHNYIFVGCAQGVIRCFRPQTLEFVCSLPRPHQLGIDIAKGFTSRNEMNSLAKMSMMKPEYADTIAVVYDNYNKVVTAIYSDRSIYFWSLNDIKRIGKLSSFLYHSSCIWDIDVYPYNSKNSRHLLPAGTFLTCSSDDTIRIWNTEVDMNSSKATSYIYKKNFFSPELMKILYMDPDLTYLCDQDLAPTKSNSNGNGSVQNSDQYDSKNGIRAIKFSTDGKHLASGDRCGNIRIFDLEMQKDLFKIEAHDGEVLCLEYSNEEQCGRSLLVSASRDRFIHIYDVHRQYSCIQNIDDHSSSITSVKFVCCSKPNPMNLKLISCGADKSLIFRKQTDPESDFRLEHQVAGKCTFYDMAVDRKKNHIITASQDRLIRTYDVWTGKNVNNFKGSLGEDGALIKIAFDPSNTFIATSCTDKSIYIYDYQSGECLATTSGHSEIVTGLKFSLDGRNLISVSGDGCIFIWRLPVEMTNAIASKLGLPLISDSCHTTTITNRSLNIPIQTELIGNNDVPSVYHRFDVSTLPTWVRKQMFEENREKYSNNPSNVDKEFSKTLPRGRWAHRFVEEVNPGLVKAYATNFETLASRSTPTTPSDNNSPSIKDSIRQNNRLSMIITRDHPGTKSSMSSGVEDEDTDSDMTYSHHSSYKVNKVSNDRPRSSKISDNYSMVSSISMANINDVSYDEDEGSSNETSKNKDDKNRYNSLYMSTENLERIDQRNRYLKNVFENIDKSNIDNNNSASDDSGINQIDHSLSSNSTLVNHHSGSPPQPNVRRSLSSRSSNNNNNNKISNSPTNEKDNHHHYNETTSDDATLSDITDINQDPTSSSPDGLTTATNNEL</sequence>
<feature type="compositionally biased region" description="Polar residues" evidence="2">
    <location>
        <begin position="871"/>
        <end position="888"/>
    </location>
</feature>
<evidence type="ECO:0000259" key="3">
    <source>
        <dbReference type="Pfam" id="PF24782"/>
    </source>
</evidence>
<protein>
    <submittedName>
        <fullName evidence="4">WD domain containing protein</fullName>
    </submittedName>
</protein>
<evidence type="ECO:0000256" key="1">
    <source>
        <dbReference type="PROSITE-ProRule" id="PRU00221"/>
    </source>
</evidence>
<feature type="compositionally biased region" description="Polar residues" evidence="2">
    <location>
        <begin position="707"/>
        <end position="733"/>
    </location>
</feature>
<feature type="repeat" description="WD" evidence="1">
    <location>
        <begin position="515"/>
        <end position="556"/>
    </location>
</feature>
<organism evidence="4 5">
    <name type="scientific">Euroglyphus maynei</name>
    <name type="common">Mayne's house dust mite</name>
    <dbReference type="NCBI Taxonomy" id="6958"/>
    <lineage>
        <taxon>Eukaryota</taxon>
        <taxon>Metazoa</taxon>
        <taxon>Ecdysozoa</taxon>
        <taxon>Arthropoda</taxon>
        <taxon>Chelicerata</taxon>
        <taxon>Arachnida</taxon>
        <taxon>Acari</taxon>
        <taxon>Acariformes</taxon>
        <taxon>Sarcoptiformes</taxon>
        <taxon>Astigmata</taxon>
        <taxon>Psoroptidia</taxon>
        <taxon>Analgoidea</taxon>
        <taxon>Pyroglyphidae</taxon>
        <taxon>Pyroglyphinae</taxon>
        <taxon>Euroglyphus</taxon>
    </lineage>
</organism>
<dbReference type="InterPro" id="IPR011047">
    <property type="entry name" value="Quinoprotein_ADH-like_sf"/>
</dbReference>
<dbReference type="SUPFAM" id="SSF50998">
    <property type="entry name" value="Quinoprotein alcohol dehydrogenase-like"/>
    <property type="match status" value="1"/>
</dbReference>
<feature type="repeat" description="WD" evidence="1">
    <location>
        <begin position="557"/>
        <end position="590"/>
    </location>
</feature>
<dbReference type="InterPro" id="IPR036322">
    <property type="entry name" value="WD40_repeat_dom_sf"/>
</dbReference>
<dbReference type="InterPro" id="IPR052779">
    <property type="entry name" value="WDR62"/>
</dbReference>
<feature type="region of interest" description="Disordered" evidence="2">
    <location>
        <begin position="707"/>
        <end position="787"/>
    </location>
</feature>
<reference evidence="4 5" key="1">
    <citation type="submission" date="2017-03" db="EMBL/GenBank/DDBJ databases">
        <title>Genome Survey of Euroglyphus maynei.</title>
        <authorList>
            <person name="Arlian L.G."/>
            <person name="Morgan M.S."/>
            <person name="Rider S.D."/>
        </authorList>
    </citation>
    <scope>NUCLEOTIDE SEQUENCE [LARGE SCALE GENOMIC DNA]</scope>
    <source>
        <strain evidence="4">Arlian Lab</strain>
        <tissue evidence="4">Whole body</tissue>
    </source>
</reference>
<evidence type="ECO:0000256" key="2">
    <source>
        <dbReference type="SAM" id="MobiDB-lite"/>
    </source>
</evidence>
<evidence type="ECO:0000313" key="4">
    <source>
        <dbReference type="EMBL" id="OTF75980.1"/>
    </source>
</evidence>
<dbReference type="InterPro" id="IPR056162">
    <property type="entry name" value="WD40_MABP1-WDR62_2nd"/>
</dbReference>
<dbReference type="EMBL" id="MUJZ01039507">
    <property type="protein sequence ID" value="OTF75980.1"/>
    <property type="molecule type" value="Genomic_DNA"/>
</dbReference>
<dbReference type="PANTHER" id="PTHR45589:SF1">
    <property type="entry name" value="WD REPEAT DOMAIN 62, ISOFORM G"/>
    <property type="match status" value="1"/>
</dbReference>